<evidence type="ECO:0000313" key="1">
    <source>
        <dbReference type="EMBL" id="JAD65532.1"/>
    </source>
</evidence>
<reference evidence="1" key="1">
    <citation type="submission" date="2014-09" db="EMBL/GenBank/DDBJ databases">
        <authorList>
            <person name="Magalhaes I.L.F."/>
            <person name="Oliveira U."/>
            <person name="Santos F.R."/>
            <person name="Vidigal T.H.D.A."/>
            <person name="Brescovit A.D."/>
            <person name="Santos A.J."/>
        </authorList>
    </citation>
    <scope>NUCLEOTIDE SEQUENCE</scope>
    <source>
        <tissue evidence="1">Shoot tissue taken approximately 20 cm above the soil surface</tissue>
    </source>
</reference>
<proteinExistence type="predicted"/>
<name>A0A0A9C1Y7_ARUDO</name>
<dbReference type="EMBL" id="GBRH01232363">
    <property type="protein sequence ID" value="JAD65532.1"/>
    <property type="molecule type" value="Transcribed_RNA"/>
</dbReference>
<dbReference type="AlphaFoldDB" id="A0A0A9C1Y7"/>
<accession>A0A0A9C1Y7</accession>
<protein>
    <submittedName>
        <fullName evidence="1">Uncharacterized protein</fullName>
    </submittedName>
</protein>
<reference evidence="1" key="2">
    <citation type="journal article" date="2015" name="Data Brief">
        <title>Shoot transcriptome of the giant reed, Arundo donax.</title>
        <authorList>
            <person name="Barrero R.A."/>
            <person name="Guerrero F.D."/>
            <person name="Moolhuijzen P."/>
            <person name="Goolsby J.A."/>
            <person name="Tidwell J."/>
            <person name="Bellgard S.E."/>
            <person name="Bellgard M.I."/>
        </authorList>
    </citation>
    <scope>NUCLEOTIDE SEQUENCE</scope>
    <source>
        <tissue evidence="1">Shoot tissue taken approximately 20 cm above the soil surface</tissue>
    </source>
</reference>
<sequence>MHFVASLLRLALLQCKIHNTMRSISSIFLTRAPFSFRNISPAVERVPLGAARASFPPLLEKLLLLFHLVRSSFGTGSLCW</sequence>
<organism evidence="1">
    <name type="scientific">Arundo donax</name>
    <name type="common">Giant reed</name>
    <name type="synonym">Donax arundinaceus</name>
    <dbReference type="NCBI Taxonomy" id="35708"/>
    <lineage>
        <taxon>Eukaryota</taxon>
        <taxon>Viridiplantae</taxon>
        <taxon>Streptophyta</taxon>
        <taxon>Embryophyta</taxon>
        <taxon>Tracheophyta</taxon>
        <taxon>Spermatophyta</taxon>
        <taxon>Magnoliopsida</taxon>
        <taxon>Liliopsida</taxon>
        <taxon>Poales</taxon>
        <taxon>Poaceae</taxon>
        <taxon>PACMAD clade</taxon>
        <taxon>Arundinoideae</taxon>
        <taxon>Arundineae</taxon>
        <taxon>Arundo</taxon>
    </lineage>
</organism>